<feature type="compositionally biased region" description="Low complexity" evidence="5">
    <location>
        <begin position="448"/>
        <end position="460"/>
    </location>
</feature>
<evidence type="ECO:0000256" key="4">
    <source>
        <dbReference type="PROSITE-ProRule" id="PRU00409"/>
    </source>
</evidence>
<dbReference type="PANTHER" id="PTHR23132:SF23">
    <property type="entry name" value="D-ALANINE--D-ALANINE LIGASE B"/>
    <property type="match status" value="1"/>
</dbReference>
<dbReference type="OrthoDB" id="9813261at2"/>
<dbReference type="InterPro" id="IPR011761">
    <property type="entry name" value="ATP-grasp"/>
</dbReference>
<dbReference type="AlphaFoldDB" id="A0A3S4YW40"/>
<dbReference type="InterPro" id="IPR016185">
    <property type="entry name" value="PreATP-grasp_dom_sf"/>
</dbReference>
<keyword evidence="4" id="KW-0547">Nucleotide-binding</keyword>
<reference evidence="7 8" key="1">
    <citation type="submission" date="2018-12" db="EMBL/GenBank/DDBJ databases">
        <authorList>
            <consortium name="Pathogen Informatics"/>
        </authorList>
    </citation>
    <scope>NUCLEOTIDE SEQUENCE [LARGE SCALE GENOMIC DNA]</scope>
    <source>
        <strain evidence="7 8">NCTC13079</strain>
    </source>
</reference>
<organism evidence="7 8">
    <name type="scientific">Aedoeadaptatus ivorii</name>
    <dbReference type="NCBI Taxonomy" id="54006"/>
    <lineage>
        <taxon>Bacteria</taxon>
        <taxon>Bacillati</taxon>
        <taxon>Bacillota</taxon>
        <taxon>Tissierellia</taxon>
        <taxon>Tissierellales</taxon>
        <taxon>Peptoniphilaceae</taxon>
        <taxon>Aedoeadaptatus</taxon>
    </lineage>
</organism>
<dbReference type="SUPFAM" id="SSF56059">
    <property type="entry name" value="Glutathione synthetase ATP-binding domain-like"/>
    <property type="match status" value="1"/>
</dbReference>
<dbReference type="PROSITE" id="PS50975">
    <property type="entry name" value="ATP_GRASP"/>
    <property type="match status" value="1"/>
</dbReference>
<evidence type="ECO:0000256" key="3">
    <source>
        <dbReference type="ARBA" id="ARBA00023316"/>
    </source>
</evidence>
<dbReference type="InterPro" id="IPR011095">
    <property type="entry name" value="Dala_Dala_lig_C"/>
</dbReference>
<keyword evidence="2 7" id="KW-0436">Ligase</keyword>
<dbReference type="GO" id="GO:0071555">
    <property type="term" value="P:cell wall organization"/>
    <property type="evidence" value="ECO:0007669"/>
    <property type="project" value="UniProtKB-KW"/>
</dbReference>
<dbReference type="PANTHER" id="PTHR23132">
    <property type="entry name" value="D-ALANINE--D-ALANINE LIGASE"/>
    <property type="match status" value="1"/>
</dbReference>
<evidence type="ECO:0000259" key="6">
    <source>
        <dbReference type="PROSITE" id="PS50975"/>
    </source>
</evidence>
<protein>
    <submittedName>
        <fullName evidence="7">D-alanine--D-alanine ligase</fullName>
        <ecNumber evidence="7">6.3.2.4</ecNumber>
    </submittedName>
</protein>
<dbReference type="SUPFAM" id="SSF52440">
    <property type="entry name" value="PreATP-grasp domain"/>
    <property type="match status" value="1"/>
</dbReference>
<dbReference type="Gene3D" id="3.30.470.20">
    <property type="entry name" value="ATP-grasp fold, B domain"/>
    <property type="match status" value="1"/>
</dbReference>
<dbReference type="InterPro" id="IPR013815">
    <property type="entry name" value="ATP_grasp_subdomain_1"/>
</dbReference>
<dbReference type="EC" id="6.3.2.4" evidence="7"/>
<dbReference type="Gene3D" id="3.40.50.20">
    <property type="match status" value="1"/>
</dbReference>
<feature type="region of interest" description="Disordered" evidence="5">
    <location>
        <begin position="435"/>
        <end position="467"/>
    </location>
</feature>
<gene>
    <name evidence="7" type="primary">ddl_2</name>
    <name evidence="7" type="ORF">NCTC13079_01367</name>
</gene>
<dbReference type="RefSeq" id="WP_126466059.1">
    <property type="nucleotide sequence ID" value="NZ_LR134523.1"/>
</dbReference>
<evidence type="ECO:0000313" key="8">
    <source>
        <dbReference type="Proteomes" id="UP000269544"/>
    </source>
</evidence>
<dbReference type="EMBL" id="LR134523">
    <property type="protein sequence ID" value="VEJ36167.1"/>
    <property type="molecule type" value="Genomic_DNA"/>
</dbReference>
<keyword evidence="8" id="KW-1185">Reference proteome</keyword>
<keyword evidence="4" id="KW-0067">ATP-binding</keyword>
<name>A0A3S4YW40_9FIRM</name>
<dbReference type="Proteomes" id="UP000269544">
    <property type="component" value="Chromosome"/>
</dbReference>
<proteinExistence type="inferred from homology"/>
<dbReference type="GO" id="GO:0005524">
    <property type="term" value="F:ATP binding"/>
    <property type="evidence" value="ECO:0007669"/>
    <property type="project" value="UniProtKB-UniRule"/>
</dbReference>
<feature type="domain" description="ATP-grasp" evidence="6">
    <location>
        <begin position="110"/>
        <end position="315"/>
    </location>
</feature>
<evidence type="ECO:0000256" key="2">
    <source>
        <dbReference type="ARBA" id="ARBA00022598"/>
    </source>
</evidence>
<evidence type="ECO:0000256" key="5">
    <source>
        <dbReference type="SAM" id="MobiDB-lite"/>
    </source>
</evidence>
<evidence type="ECO:0000313" key="7">
    <source>
        <dbReference type="EMBL" id="VEJ36167.1"/>
    </source>
</evidence>
<comment type="similarity">
    <text evidence="1">Belongs to the D-alanine--D-alanine ligase family.</text>
</comment>
<dbReference type="GO" id="GO:0008716">
    <property type="term" value="F:D-alanine-D-alanine ligase activity"/>
    <property type="evidence" value="ECO:0007669"/>
    <property type="project" value="UniProtKB-EC"/>
</dbReference>
<dbReference type="Pfam" id="PF07478">
    <property type="entry name" value="Dala_Dala_lig_C"/>
    <property type="match status" value="1"/>
</dbReference>
<sequence>MRIGIVRDVSQIHRKTEEAALAEQSYQDDVVESVTAALKDKYDVIDYVFDEHLLDKLAEDKIDLVFNLANGREDINDRTELPSLLKQAGIPHTGSGAMGHGVADDKALATAVLARNGIAHPETVVLESPVDLARLAPKYPVLVKPNNEGSSRGIGDDAVVRSDEELFRLVRKMFAYNDKLLVTEYIEGKEVTVGVIGNGADVEVLPAVEVDFSNVSGNREKIFSFEVKHEDDVEYHVPARLSDAERKTVEETAKKAFELLQIRDYCRVDMRIRDGKAYVLEVNALAGLHPESSDIIKMAKAAGYSYDAFIQKLAEIAIAREGLTDNGRANDAQDIAKQRAEENRLARKNAEAAFANRPDQKAKRAFEGAKDSVRATRDELERRGKEAYHSIERGYELNKERWEEEYRRGLKDVRDKRDQAVDYLKDAANETPVRAAGRGWAPYGSGYPAQEQPQQPQNAPSYASDSDARYRALEARIHALEERIRILEQRR</sequence>
<dbReference type="Gene3D" id="3.30.1490.20">
    <property type="entry name" value="ATP-grasp fold, A domain"/>
    <property type="match status" value="1"/>
</dbReference>
<dbReference type="KEGG" id="piv:NCTC13079_01367"/>
<accession>A0A3S4YW40</accession>
<evidence type="ECO:0000256" key="1">
    <source>
        <dbReference type="ARBA" id="ARBA00010871"/>
    </source>
</evidence>
<dbReference type="GO" id="GO:0046872">
    <property type="term" value="F:metal ion binding"/>
    <property type="evidence" value="ECO:0007669"/>
    <property type="project" value="InterPro"/>
</dbReference>
<keyword evidence="3" id="KW-0961">Cell wall biogenesis/degradation</keyword>